<organism evidence="1">
    <name type="scientific">Alsobacter sp. KACC 23698</name>
    <dbReference type="NCBI Taxonomy" id="3149229"/>
    <lineage>
        <taxon>Bacteria</taxon>
        <taxon>Pseudomonadati</taxon>
        <taxon>Pseudomonadota</taxon>
        <taxon>Alphaproteobacteria</taxon>
        <taxon>Hyphomicrobiales</taxon>
        <taxon>Alsobacteraceae</taxon>
        <taxon>Alsobacter</taxon>
    </lineage>
</organism>
<dbReference type="RefSeq" id="WP_406854812.1">
    <property type="nucleotide sequence ID" value="NZ_CP157484.1"/>
</dbReference>
<reference evidence="1" key="1">
    <citation type="submission" date="2024-05" db="EMBL/GenBank/DDBJ databases">
        <authorList>
            <person name="Kim S."/>
            <person name="Heo J."/>
            <person name="Choi H."/>
            <person name="Choi Y."/>
            <person name="Kwon S.-W."/>
            <person name="Kim Y."/>
        </authorList>
    </citation>
    <scope>NUCLEOTIDE SEQUENCE</scope>
    <source>
        <strain evidence="1">KACC 23698</strain>
    </source>
</reference>
<accession>A0AAU7JCR9</accession>
<protein>
    <submittedName>
        <fullName evidence="1">Uncharacterized protein</fullName>
    </submittedName>
</protein>
<proteinExistence type="predicted"/>
<gene>
    <name evidence="1" type="ORF">ABEG18_20035</name>
</gene>
<dbReference type="AlphaFoldDB" id="A0AAU7JCR9"/>
<name>A0AAU7JCR9_9HYPH</name>
<dbReference type="EMBL" id="CP157484">
    <property type="protein sequence ID" value="XBO37986.1"/>
    <property type="molecule type" value="Genomic_DNA"/>
</dbReference>
<sequence>MIQSPAHGFHDAMEPPLSGIDPDWERDWAPSIASPALRARIAEDPRLRPRIPAMLAAARDAGRLELGALTAADLRAYRTCIADPGRFRHVLGLAWHARMLNGVIDGEHLRALAGLVTPGDLLLLVQFSDMETECEELPQPSRFEQAVTACADRLLRAWAETLPTAYAARIAFCLPKIINNEIEKLEFANHCLPNLIHRVAELLYRP</sequence>
<evidence type="ECO:0000313" key="1">
    <source>
        <dbReference type="EMBL" id="XBO37986.1"/>
    </source>
</evidence>